<feature type="transmembrane region" description="Helical" evidence="8">
    <location>
        <begin position="340"/>
        <end position="361"/>
    </location>
</feature>
<keyword evidence="6 8" id="KW-1133">Transmembrane helix</keyword>
<dbReference type="InterPro" id="IPR038731">
    <property type="entry name" value="RgtA/B/C-like"/>
</dbReference>
<sequence length="639" mass="71704">MELKNRFKPLRDHRTYAVAMLALIVVHVSLLCYSAWIHSPTLDEPAHLASGVHLGRTGDYSLYRVNPPLVRLIAAVPALLLDCQVDWGRLATYAGTRSEFTVGEDFVRANGRRSLLYFRLGRVLLSCFSVVGAVTCFLWAKDLYSPRSGLVAASLWCFSPLILGHGALMTPDCAAAALFVLASYCFWRWLNVPCWKRALVTGCVLGVALLSKTTAVLLVGIWPAIWMVYRWCAEDRPSRDWWWREAKMIASILGIGLYLLNLGYLGKGTGTPLGEFRFVSAMLSGDERSEHNRFQNTIFAAVPVPLPADYVLGIDSQQNDFESLSRPSYLRGKFQAKGWWYYYLYASLVKLPGGVLGLLGLTLVTMPFRRAHRVVDWRDHLVLLSPAIVIFIAASSKTGFSHHLRYVLPSFPFLYIWVSQCFAPHPCDRLATSRTDDTMQSEDHTAGRHKGPAESCYIVMAASALLAYSVVTSLWYFPHSLSYFNEFAGGPRNGAAHLLNSNIDWGQDLLNLEQWILESADPSDLPVHLAFQSQYNPFDLDVRDIDSWPFRIARTIPPEVPPGSYAIGVNLLHGYPAVVHDRNREIYQISNVGLDELRKMDPLARIGYSVVVYSDQQISEAIKRHRRPADDASKRGPAF</sequence>
<feature type="transmembrane region" description="Helical" evidence="8">
    <location>
        <begin position="381"/>
        <end position="400"/>
    </location>
</feature>
<keyword evidence="3 10" id="KW-0328">Glycosyltransferase</keyword>
<dbReference type="EMBL" id="CP036264">
    <property type="protein sequence ID" value="QEG01910.1"/>
    <property type="molecule type" value="Genomic_DNA"/>
</dbReference>
<feature type="transmembrane region" description="Helical" evidence="8">
    <location>
        <begin position="16"/>
        <end position="36"/>
    </location>
</feature>
<evidence type="ECO:0000256" key="4">
    <source>
        <dbReference type="ARBA" id="ARBA00022679"/>
    </source>
</evidence>
<evidence type="ECO:0000256" key="8">
    <source>
        <dbReference type="SAM" id="Phobius"/>
    </source>
</evidence>
<dbReference type="AlphaFoldDB" id="A0A5B9MNJ2"/>
<keyword evidence="4 10" id="KW-0808">Transferase</keyword>
<dbReference type="GO" id="GO:0009103">
    <property type="term" value="P:lipopolysaccharide biosynthetic process"/>
    <property type="evidence" value="ECO:0007669"/>
    <property type="project" value="UniProtKB-ARBA"/>
</dbReference>
<evidence type="ECO:0000256" key="5">
    <source>
        <dbReference type="ARBA" id="ARBA00022692"/>
    </source>
</evidence>
<keyword evidence="11" id="KW-1185">Reference proteome</keyword>
<dbReference type="GO" id="GO:0016763">
    <property type="term" value="F:pentosyltransferase activity"/>
    <property type="evidence" value="ECO:0007669"/>
    <property type="project" value="TreeGrafter"/>
</dbReference>
<reference evidence="10 11" key="1">
    <citation type="submission" date="2019-02" db="EMBL/GenBank/DDBJ databases">
        <title>Planctomycetal bacteria perform biofilm scaping via a novel small molecule.</title>
        <authorList>
            <person name="Jeske O."/>
            <person name="Boedeker C."/>
            <person name="Wiegand S."/>
            <person name="Breitling P."/>
            <person name="Kallscheuer N."/>
            <person name="Jogler M."/>
            <person name="Rohde M."/>
            <person name="Petersen J."/>
            <person name="Medema M.H."/>
            <person name="Surup F."/>
            <person name="Jogler C."/>
        </authorList>
    </citation>
    <scope>NUCLEOTIDE SEQUENCE [LARGE SCALE GENOMIC DNA]</scope>
    <source>
        <strain evidence="10 11">Mal15</strain>
    </source>
</reference>
<dbReference type="GO" id="GO:0005886">
    <property type="term" value="C:plasma membrane"/>
    <property type="evidence" value="ECO:0007669"/>
    <property type="project" value="UniProtKB-SubCell"/>
</dbReference>
<feature type="transmembrane region" description="Helical" evidence="8">
    <location>
        <begin position="174"/>
        <end position="190"/>
    </location>
</feature>
<accession>A0A5B9MNJ2</accession>
<name>A0A5B9MNJ2_9BACT</name>
<proteinExistence type="predicted"/>
<evidence type="ECO:0000313" key="11">
    <source>
        <dbReference type="Proteomes" id="UP000321353"/>
    </source>
</evidence>
<dbReference type="InterPro" id="IPR050297">
    <property type="entry name" value="LipidA_mod_glycosyltrf_83"/>
</dbReference>
<keyword evidence="2" id="KW-1003">Cell membrane</keyword>
<gene>
    <name evidence="10" type="ORF">Mal15_59910</name>
</gene>
<dbReference type="PANTHER" id="PTHR33908:SF11">
    <property type="entry name" value="MEMBRANE PROTEIN"/>
    <property type="match status" value="1"/>
</dbReference>
<dbReference type="Proteomes" id="UP000321353">
    <property type="component" value="Chromosome"/>
</dbReference>
<comment type="subcellular location">
    <subcellularLocation>
        <location evidence="1">Cell membrane</location>
        <topology evidence="1">Multi-pass membrane protein</topology>
    </subcellularLocation>
</comment>
<evidence type="ECO:0000313" key="10">
    <source>
        <dbReference type="EMBL" id="QEG01910.1"/>
    </source>
</evidence>
<feature type="transmembrane region" description="Helical" evidence="8">
    <location>
        <begin position="116"/>
        <end position="138"/>
    </location>
</feature>
<feature type="transmembrane region" description="Helical" evidence="8">
    <location>
        <begin position="202"/>
        <end position="228"/>
    </location>
</feature>
<dbReference type="PANTHER" id="PTHR33908">
    <property type="entry name" value="MANNOSYLTRANSFERASE YKCB-RELATED"/>
    <property type="match status" value="1"/>
</dbReference>
<dbReference type="RefSeq" id="WP_147870925.1">
    <property type="nucleotide sequence ID" value="NZ_CP036264.1"/>
</dbReference>
<evidence type="ECO:0000256" key="3">
    <source>
        <dbReference type="ARBA" id="ARBA00022676"/>
    </source>
</evidence>
<protein>
    <submittedName>
        <fullName evidence="10">Dolichyl-phosphate-mannose-protein mannosyltransferase</fullName>
    </submittedName>
</protein>
<evidence type="ECO:0000256" key="2">
    <source>
        <dbReference type="ARBA" id="ARBA00022475"/>
    </source>
</evidence>
<evidence type="ECO:0000259" key="9">
    <source>
        <dbReference type="Pfam" id="PF13231"/>
    </source>
</evidence>
<evidence type="ECO:0000256" key="1">
    <source>
        <dbReference type="ARBA" id="ARBA00004651"/>
    </source>
</evidence>
<feature type="domain" description="Glycosyltransferase RgtA/B/C/D-like" evidence="9">
    <location>
        <begin position="128"/>
        <end position="219"/>
    </location>
</feature>
<dbReference type="Pfam" id="PF13231">
    <property type="entry name" value="PMT_2"/>
    <property type="match status" value="1"/>
</dbReference>
<keyword evidence="5 8" id="KW-0812">Transmembrane</keyword>
<dbReference type="KEGG" id="smam:Mal15_59910"/>
<evidence type="ECO:0000256" key="6">
    <source>
        <dbReference type="ARBA" id="ARBA00022989"/>
    </source>
</evidence>
<keyword evidence="7 8" id="KW-0472">Membrane</keyword>
<feature type="transmembrane region" description="Helical" evidence="8">
    <location>
        <begin position="248"/>
        <end position="266"/>
    </location>
</feature>
<feature type="transmembrane region" description="Helical" evidence="8">
    <location>
        <begin position="457"/>
        <end position="477"/>
    </location>
</feature>
<evidence type="ECO:0000256" key="7">
    <source>
        <dbReference type="ARBA" id="ARBA00023136"/>
    </source>
</evidence>
<organism evidence="10 11">
    <name type="scientific">Stieleria maiorica</name>
    <dbReference type="NCBI Taxonomy" id="2795974"/>
    <lineage>
        <taxon>Bacteria</taxon>
        <taxon>Pseudomonadati</taxon>
        <taxon>Planctomycetota</taxon>
        <taxon>Planctomycetia</taxon>
        <taxon>Pirellulales</taxon>
        <taxon>Pirellulaceae</taxon>
        <taxon>Stieleria</taxon>
    </lineage>
</organism>